<dbReference type="GO" id="GO:0008374">
    <property type="term" value="F:O-acyltransferase activity"/>
    <property type="evidence" value="ECO:0007669"/>
    <property type="project" value="InterPro"/>
</dbReference>
<sequence length="322" mass="36918">MAASVLLIVICIPVLGYRISQLQLLVVKRSLVWAMALCSIVLADLIMFAQPAGLRMAAIIWVLLYAMKSVVYVESSSRDKRVLPVSHWITFHLWIGMRPYVFAKRKNKPYDDAGKYIRLGIVRLMIGLGLVALSWLVWQSAAQWNWNHRFSLIGTSCFLLMGLSFVGHFGILNILAGIWRYVGFDCQQLFRNPMMSRSLNEFWSRRWNLAFSEMTTLAVYRPLAGVFGKEGAAFASFLFSGILHELAITVPVRQGYGMPLLYFFIHGCCIAIERMLDKRGLSVSRIPWIGRAWTMLWLIFPVFLLFNRYFLTAIVWPIIGIY</sequence>
<evidence type="ECO:0000313" key="9">
    <source>
        <dbReference type="EMBL" id="BBI31328.1"/>
    </source>
</evidence>
<dbReference type="Proteomes" id="UP000289856">
    <property type="component" value="Chromosome"/>
</dbReference>
<organism evidence="9 10">
    <name type="scientific">Cohnella abietis</name>
    <dbReference type="NCBI Taxonomy" id="2507935"/>
    <lineage>
        <taxon>Bacteria</taxon>
        <taxon>Bacillati</taxon>
        <taxon>Bacillota</taxon>
        <taxon>Bacilli</taxon>
        <taxon>Bacillales</taxon>
        <taxon>Paenibacillaceae</taxon>
        <taxon>Cohnella</taxon>
    </lineage>
</organism>
<dbReference type="InterPro" id="IPR044851">
    <property type="entry name" value="Wax_synthase"/>
</dbReference>
<name>A0A3T1CZS7_9BACL</name>
<dbReference type="InterPro" id="IPR032805">
    <property type="entry name" value="Wax_synthase_dom"/>
</dbReference>
<evidence type="ECO:0000256" key="4">
    <source>
        <dbReference type="ARBA" id="ARBA00022692"/>
    </source>
</evidence>
<evidence type="ECO:0000313" key="10">
    <source>
        <dbReference type="Proteomes" id="UP000289856"/>
    </source>
</evidence>
<evidence type="ECO:0000256" key="7">
    <source>
        <dbReference type="SAM" id="Phobius"/>
    </source>
</evidence>
<dbReference type="EMBL" id="AP019400">
    <property type="protein sequence ID" value="BBI31328.1"/>
    <property type="molecule type" value="Genomic_DNA"/>
</dbReference>
<feature type="transmembrane region" description="Helical" evidence="7">
    <location>
        <begin position="256"/>
        <end position="276"/>
    </location>
</feature>
<protein>
    <recommendedName>
        <fullName evidence="8">Wax synthase domain-containing protein</fullName>
    </recommendedName>
</protein>
<evidence type="ECO:0000256" key="6">
    <source>
        <dbReference type="ARBA" id="ARBA00023136"/>
    </source>
</evidence>
<evidence type="ECO:0000256" key="1">
    <source>
        <dbReference type="ARBA" id="ARBA00004141"/>
    </source>
</evidence>
<evidence type="ECO:0000256" key="3">
    <source>
        <dbReference type="ARBA" id="ARBA00022679"/>
    </source>
</evidence>
<keyword evidence="6 7" id="KW-0472">Membrane</keyword>
<gene>
    <name evidence="9" type="ORF">KCTCHS21_07270</name>
</gene>
<keyword evidence="3" id="KW-0808">Transferase</keyword>
<accession>A0A3T1CZS7</accession>
<keyword evidence="5 7" id="KW-1133">Transmembrane helix</keyword>
<evidence type="ECO:0000259" key="8">
    <source>
        <dbReference type="Pfam" id="PF13813"/>
    </source>
</evidence>
<keyword evidence="10" id="KW-1185">Reference proteome</keyword>
<feature type="domain" description="Wax synthase" evidence="8">
    <location>
        <begin position="186"/>
        <end position="254"/>
    </location>
</feature>
<feature type="transmembrane region" description="Helical" evidence="7">
    <location>
        <begin position="115"/>
        <end position="138"/>
    </location>
</feature>
<evidence type="ECO:0000256" key="5">
    <source>
        <dbReference type="ARBA" id="ARBA00022989"/>
    </source>
</evidence>
<keyword evidence="4 7" id="KW-0812">Transmembrane</keyword>
<dbReference type="PANTHER" id="PTHR31595:SF57">
    <property type="entry name" value="OS04G0481900 PROTEIN"/>
    <property type="match status" value="1"/>
</dbReference>
<dbReference type="GO" id="GO:0006629">
    <property type="term" value="P:lipid metabolic process"/>
    <property type="evidence" value="ECO:0007669"/>
    <property type="project" value="InterPro"/>
</dbReference>
<dbReference type="Pfam" id="PF13813">
    <property type="entry name" value="MBOAT_2"/>
    <property type="match status" value="1"/>
</dbReference>
<dbReference type="AlphaFoldDB" id="A0A3T1CZS7"/>
<dbReference type="PANTHER" id="PTHR31595">
    <property type="entry name" value="LONG-CHAIN-ALCOHOL O-FATTY-ACYLTRANSFERASE 3-RELATED"/>
    <property type="match status" value="1"/>
</dbReference>
<proteinExistence type="predicted"/>
<dbReference type="GO" id="GO:0016020">
    <property type="term" value="C:membrane"/>
    <property type="evidence" value="ECO:0007669"/>
    <property type="project" value="UniProtKB-SubCell"/>
</dbReference>
<feature type="transmembrane region" description="Helical" evidence="7">
    <location>
        <begin position="56"/>
        <end position="73"/>
    </location>
</feature>
<dbReference type="KEGG" id="cohn:KCTCHS21_07270"/>
<comment type="pathway">
    <text evidence="2">Secondary metabolite biosynthesis.</text>
</comment>
<evidence type="ECO:0000256" key="2">
    <source>
        <dbReference type="ARBA" id="ARBA00005179"/>
    </source>
</evidence>
<feature type="transmembrane region" description="Helical" evidence="7">
    <location>
        <begin position="158"/>
        <end position="182"/>
    </location>
</feature>
<reference evidence="9 10" key="1">
    <citation type="submission" date="2019-01" db="EMBL/GenBank/DDBJ databases">
        <title>Complete genome sequence of Cohnella hallensis HS21 isolated from Korean fir (Abies koreana) rhizospheric soil.</title>
        <authorList>
            <person name="Jiang L."/>
            <person name="Kang S.W."/>
            <person name="Kim S."/>
            <person name="Jung J."/>
            <person name="Kim C.Y."/>
            <person name="Kim D.H."/>
            <person name="Kim S.W."/>
            <person name="Lee J."/>
        </authorList>
    </citation>
    <scope>NUCLEOTIDE SEQUENCE [LARGE SCALE GENOMIC DNA]</scope>
    <source>
        <strain evidence="9 10">HS21</strain>
    </source>
</reference>
<comment type="subcellular location">
    <subcellularLocation>
        <location evidence="1">Membrane</location>
        <topology evidence="1">Multi-pass membrane protein</topology>
    </subcellularLocation>
</comment>
<feature type="transmembrane region" description="Helical" evidence="7">
    <location>
        <begin position="296"/>
        <end position="319"/>
    </location>
</feature>